<reference evidence="2 3" key="1">
    <citation type="submission" date="2017-07" db="EMBL/GenBank/DDBJ databases">
        <title>Bifidobacterium novel species.</title>
        <authorList>
            <person name="Lugli G.A."/>
            <person name="Milani C."/>
            <person name="Duranti S."/>
            <person name="Mangifesta M."/>
        </authorList>
    </citation>
    <scope>NUCLEOTIDE SEQUENCE [LARGE SCALE GENOMIC DNA]</scope>
    <source>
        <strain evidence="2 3">77</strain>
    </source>
</reference>
<gene>
    <name evidence="2" type="ORF">Uis4E_2201</name>
</gene>
<sequence length="112" mass="13142">MTAETPEAYAGSQQPDDKKPYRTDDLEWFRALCEANIETYFDYEGRSYFVTNYEHGDLTWFVCDGEPFAKDLSLVPVSGEHDSLDGLFDEKIFDDHTKSIRDCYREFDLWQS</sequence>
<evidence type="ECO:0000313" key="3">
    <source>
        <dbReference type="Proteomes" id="UP000235034"/>
    </source>
</evidence>
<proteinExistence type="predicted"/>
<organism evidence="2 3">
    <name type="scientific">Bifidobacterium parmae</name>
    <dbReference type="NCBI Taxonomy" id="361854"/>
    <lineage>
        <taxon>Bacteria</taxon>
        <taxon>Bacillati</taxon>
        <taxon>Actinomycetota</taxon>
        <taxon>Actinomycetes</taxon>
        <taxon>Bifidobacteriales</taxon>
        <taxon>Bifidobacteriaceae</taxon>
        <taxon>Bifidobacterium</taxon>
    </lineage>
</organism>
<dbReference type="RefSeq" id="WP_101623252.1">
    <property type="nucleotide sequence ID" value="NZ_NMWT01000036.1"/>
</dbReference>
<keyword evidence="3" id="KW-1185">Reference proteome</keyword>
<protein>
    <submittedName>
        <fullName evidence="2">Uncharacterized protein</fullName>
    </submittedName>
</protein>
<dbReference type="OrthoDB" id="3232655at2"/>
<feature type="region of interest" description="Disordered" evidence="1">
    <location>
        <begin position="1"/>
        <end position="21"/>
    </location>
</feature>
<comment type="caution">
    <text evidence="2">The sequence shown here is derived from an EMBL/GenBank/DDBJ whole genome shotgun (WGS) entry which is preliminary data.</text>
</comment>
<evidence type="ECO:0000313" key="2">
    <source>
        <dbReference type="EMBL" id="PLS26026.1"/>
    </source>
</evidence>
<name>A0A2N5IVP3_9BIFI</name>
<dbReference type="EMBL" id="NMWT01000036">
    <property type="protein sequence ID" value="PLS26026.1"/>
    <property type="molecule type" value="Genomic_DNA"/>
</dbReference>
<accession>A0A2N5IVP3</accession>
<dbReference type="Proteomes" id="UP000235034">
    <property type="component" value="Unassembled WGS sequence"/>
</dbReference>
<dbReference type="AlphaFoldDB" id="A0A2N5IVP3"/>
<evidence type="ECO:0000256" key="1">
    <source>
        <dbReference type="SAM" id="MobiDB-lite"/>
    </source>
</evidence>